<dbReference type="AlphaFoldDB" id="M3H4F0"/>
<proteinExistence type="predicted"/>
<dbReference type="EMBL" id="AKWO02000010">
    <property type="protein sequence ID" value="EMG01964.1"/>
    <property type="molecule type" value="Genomic_DNA"/>
</dbReference>
<protein>
    <submittedName>
        <fullName evidence="1">Uncharacterized protein</fullName>
    </submittedName>
</protein>
<name>M3H4F0_LEPBO</name>
<dbReference type="Proteomes" id="UP000011783">
    <property type="component" value="Unassembled WGS sequence"/>
</dbReference>
<gene>
    <name evidence="1" type="ORF">LEP1GSC123_0289</name>
</gene>
<comment type="caution">
    <text evidence="1">The sequence shown here is derived from an EMBL/GenBank/DDBJ whole genome shotgun (WGS) entry which is preliminary data.</text>
</comment>
<organism evidence="1 2">
    <name type="scientific">Leptospira borgpetersenii str. 200701203</name>
    <dbReference type="NCBI Taxonomy" id="1193007"/>
    <lineage>
        <taxon>Bacteria</taxon>
        <taxon>Pseudomonadati</taxon>
        <taxon>Spirochaetota</taxon>
        <taxon>Spirochaetia</taxon>
        <taxon>Leptospirales</taxon>
        <taxon>Leptospiraceae</taxon>
        <taxon>Leptospira</taxon>
    </lineage>
</organism>
<accession>M3H4F0</accession>
<dbReference type="BioCyc" id="LBOR1193007:G11KN-406-MONOMER"/>
<evidence type="ECO:0000313" key="2">
    <source>
        <dbReference type="Proteomes" id="UP000011783"/>
    </source>
</evidence>
<evidence type="ECO:0000313" key="1">
    <source>
        <dbReference type="EMBL" id="EMG01964.1"/>
    </source>
</evidence>
<reference evidence="1 2" key="1">
    <citation type="submission" date="2013-01" db="EMBL/GenBank/DDBJ databases">
        <authorList>
            <person name="Harkins D.M."/>
            <person name="Durkin A.S."/>
            <person name="Brinkac L.M."/>
            <person name="Haft D.H."/>
            <person name="Selengut J.D."/>
            <person name="Sanka R."/>
            <person name="DePew J."/>
            <person name="Purushe J."/>
            <person name="Picardeau M."/>
            <person name="Werts C."/>
            <person name="Goarant C."/>
            <person name="Vinetz J.M."/>
            <person name="Sutton G.G."/>
            <person name="Nierman W.C."/>
            <person name="Fouts D.E."/>
        </authorList>
    </citation>
    <scope>NUCLEOTIDE SEQUENCE [LARGE SCALE GENOMIC DNA]</scope>
    <source>
        <strain evidence="1 2">200701203</strain>
    </source>
</reference>
<sequence>MTACKKFESVSRRLLLLSADSALQGSKFYVRLNKKEIRSHAQGN</sequence>